<evidence type="ECO:0000256" key="1">
    <source>
        <dbReference type="SAM" id="MobiDB-lite"/>
    </source>
</evidence>
<name>A0A9W6ZIB9_9STRA</name>
<proteinExistence type="predicted"/>
<feature type="compositionally biased region" description="Low complexity" evidence="1">
    <location>
        <begin position="75"/>
        <end position="84"/>
    </location>
</feature>
<reference evidence="2" key="1">
    <citation type="submission" date="2022-07" db="EMBL/GenBank/DDBJ databases">
        <title>Genome analysis of Parmales, a sister group of diatoms, reveals the evolutionary specialization of diatoms from phago-mixotrophs to photoautotrophs.</title>
        <authorList>
            <person name="Ban H."/>
            <person name="Sato S."/>
            <person name="Yoshikawa S."/>
            <person name="Kazumasa Y."/>
            <person name="Nakamura Y."/>
            <person name="Ichinomiya M."/>
            <person name="Saitoh K."/>
            <person name="Sato N."/>
            <person name="Blanc-Mathieu R."/>
            <person name="Endo H."/>
            <person name="Kuwata A."/>
            <person name="Ogata H."/>
        </authorList>
    </citation>
    <scope>NUCLEOTIDE SEQUENCE</scope>
</reference>
<sequence length="166" mass="18720">MSTTPSFIFCNRATEFPGKPAVKGIENCVRVVKSKFRSTMSDWGKSKYEGLTFDIDDLDVTDGGSYGGRDGHSPSNSQYNSQYNSEEEESFARTFKKAMENMNAISNDPVLWIRLVSAVFGTCVDELSPPDAQEVYKVMNRRLRDLKLGTLEGVWSREMRLRGHSI</sequence>
<keyword evidence="3" id="KW-1185">Reference proteome</keyword>
<evidence type="ECO:0000313" key="2">
    <source>
        <dbReference type="EMBL" id="GMH53241.1"/>
    </source>
</evidence>
<dbReference type="AlphaFoldDB" id="A0A9W6ZIB9"/>
<comment type="caution">
    <text evidence="2">The sequence shown here is derived from an EMBL/GenBank/DDBJ whole genome shotgun (WGS) entry which is preliminary data.</text>
</comment>
<evidence type="ECO:0000313" key="3">
    <source>
        <dbReference type="Proteomes" id="UP001165082"/>
    </source>
</evidence>
<feature type="region of interest" description="Disordered" evidence="1">
    <location>
        <begin position="64"/>
        <end position="84"/>
    </location>
</feature>
<gene>
    <name evidence="2" type="ORF">TrRE_jg13033</name>
</gene>
<dbReference type="OrthoDB" id="10315365at2759"/>
<accession>A0A9W6ZIB9</accession>
<protein>
    <submittedName>
        <fullName evidence="2">Uncharacterized protein</fullName>
    </submittedName>
</protein>
<dbReference type="Proteomes" id="UP001165082">
    <property type="component" value="Unassembled WGS sequence"/>
</dbReference>
<organism evidence="2 3">
    <name type="scientific">Triparma retinervis</name>
    <dbReference type="NCBI Taxonomy" id="2557542"/>
    <lineage>
        <taxon>Eukaryota</taxon>
        <taxon>Sar</taxon>
        <taxon>Stramenopiles</taxon>
        <taxon>Ochrophyta</taxon>
        <taxon>Bolidophyceae</taxon>
        <taxon>Parmales</taxon>
        <taxon>Triparmaceae</taxon>
        <taxon>Triparma</taxon>
    </lineage>
</organism>
<dbReference type="EMBL" id="BRXZ01002050">
    <property type="protein sequence ID" value="GMH53241.1"/>
    <property type="molecule type" value="Genomic_DNA"/>
</dbReference>